<accession>A0A0G1WPB6</accession>
<gene>
    <name evidence="2" type="ORF">UY61_C0027G0005</name>
</gene>
<feature type="signal peptide" evidence="1">
    <location>
        <begin position="1"/>
        <end position="21"/>
    </location>
</feature>
<dbReference type="AlphaFoldDB" id="A0A0G1WPB6"/>
<sequence>MLRHLTLSLVLAAALPFFAYAQISFPSLEPPASITAVPSSPAPGERVSLQAVTPVFDKDTTFYEWTINGQFRADLSGRGKYSAEVTAGPVGSAILVSVRATASDKLVATMSSTIRVSALALVWSADTSLPPWYTGKALASPGSLVTVVAIPQIVIAGKTVDPKNLVYQWGLGDEKKYATGVGKQSIQIETSRTPQASHWVRVTVEDIGRTVKKEGTIFITNRDPSVSIYRFSSTGGTEYRSAQTITQIAKGEALTLIAEPYYFPGKKTDILYRWDIGGLTVSGTAENPYLLTLQTETLPAASTLVSLLISSVKNAALAPITKTISLFIR</sequence>
<evidence type="ECO:0008006" key="4">
    <source>
        <dbReference type="Google" id="ProtNLM"/>
    </source>
</evidence>
<comment type="caution">
    <text evidence="2">The sequence shown here is derived from an EMBL/GenBank/DDBJ whole genome shotgun (WGS) entry which is preliminary data.</text>
</comment>
<dbReference type="EMBL" id="LCQQ01000027">
    <property type="protein sequence ID" value="KKW20626.1"/>
    <property type="molecule type" value="Genomic_DNA"/>
</dbReference>
<evidence type="ECO:0000313" key="2">
    <source>
        <dbReference type="EMBL" id="KKW20626.1"/>
    </source>
</evidence>
<dbReference type="Proteomes" id="UP000034201">
    <property type="component" value="Unassembled WGS sequence"/>
</dbReference>
<name>A0A0G1WPB6_9BACT</name>
<proteinExistence type="predicted"/>
<feature type="chain" id="PRO_5002540527" description="PKD domain-containing protein" evidence="1">
    <location>
        <begin position="22"/>
        <end position="329"/>
    </location>
</feature>
<protein>
    <recommendedName>
        <fullName evidence="4">PKD domain-containing protein</fullName>
    </recommendedName>
</protein>
<organism evidence="2 3">
    <name type="scientific">Candidatus Adlerbacteria bacterium GW2011_GWC1_50_9</name>
    <dbReference type="NCBI Taxonomy" id="1618608"/>
    <lineage>
        <taxon>Bacteria</taxon>
        <taxon>Candidatus Adleribacteriota</taxon>
    </lineage>
</organism>
<evidence type="ECO:0000313" key="3">
    <source>
        <dbReference type="Proteomes" id="UP000034201"/>
    </source>
</evidence>
<reference evidence="2 3" key="1">
    <citation type="journal article" date="2015" name="Nature">
        <title>rRNA introns, odd ribosomes, and small enigmatic genomes across a large radiation of phyla.</title>
        <authorList>
            <person name="Brown C.T."/>
            <person name="Hug L.A."/>
            <person name="Thomas B.C."/>
            <person name="Sharon I."/>
            <person name="Castelle C.J."/>
            <person name="Singh A."/>
            <person name="Wilkins M.J."/>
            <person name="Williams K.H."/>
            <person name="Banfield J.F."/>
        </authorList>
    </citation>
    <scope>NUCLEOTIDE SEQUENCE [LARGE SCALE GENOMIC DNA]</scope>
</reference>
<evidence type="ECO:0000256" key="1">
    <source>
        <dbReference type="SAM" id="SignalP"/>
    </source>
</evidence>
<keyword evidence="1" id="KW-0732">Signal</keyword>